<evidence type="ECO:0000313" key="2">
    <source>
        <dbReference type="EMBL" id="QFQ13014.1"/>
    </source>
</evidence>
<keyword evidence="1" id="KW-0732">Signal</keyword>
<keyword evidence="3" id="KW-1185">Reference proteome</keyword>
<evidence type="ECO:0000313" key="3">
    <source>
        <dbReference type="Proteomes" id="UP000249375"/>
    </source>
</evidence>
<feature type="signal peptide" evidence="1">
    <location>
        <begin position="1"/>
        <end position="25"/>
    </location>
</feature>
<dbReference type="KEGG" id="alq:C7Y71_008270"/>
<sequence>MKRSFSAIFAMLLTAIVLLPSDVAAQCSSTNTAFKSGEVLGYDLYFNWKFVWVNVGTANLSIKQSTYGGQPAYCASLITRTAGKADKYFVMRDTLTAFMGTDLVPKYYRKRAREGKDYSCDDVWYSYPSGKCNVKMRFSKNGKPAENKSASSKYCAFDMVSMMMRARSFNAGTYKKGQRIPFLMAEGKHCEWRDLVYHGKQVIKMENSNDRYRCLVFSYVEKEKGKEKEIIRFYITDDANHVPVMLDMHLNFGSAKAYLRSAKGLRNATTAKV</sequence>
<accession>A0A5P8E7T9</accession>
<organism evidence="2 3">
    <name type="scientific">Pseudoprevotella muciniphila</name>
    <dbReference type="NCBI Taxonomy" id="2133944"/>
    <lineage>
        <taxon>Bacteria</taxon>
        <taxon>Pseudomonadati</taxon>
        <taxon>Bacteroidota</taxon>
        <taxon>Bacteroidia</taxon>
        <taxon>Bacteroidales</taxon>
        <taxon>Prevotellaceae</taxon>
        <taxon>Pseudoprevotella</taxon>
    </lineage>
</organism>
<reference evidence="2 3" key="1">
    <citation type="submission" date="2018-11" db="EMBL/GenBank/DDBJ databases">
        <authorList>
            <person name="Na S.W."/>
            <person name="Baik M."/>
        </authorList>
    </citation>
    <scope>NUCLEOTIDE SEQUENCE [LARGE SCALE GENOMIC DNA]</scope>
    <source>
        <strain evidence="2 3">E39</strain>
    </source>
</reference>
<feature type="chain" id="PRO_5024427639" evidence="1">
    <location>
        <begin position="26"/>
        <end position="273"/>
    </location>
</feature>
<evidence type="ECO:0000256" key="1">
    <source>
        <dbReference type="SAM" id="SignalP"/>
    </source>
</evidence>
<dbReference type="OrthoDB" id="9808473at2"/>
<gene>
    <name evidence="2" type="ORF">C7Y71_008270</name>
</gene>
<dbReference type="Pfam" id="PF11306">
    <property type="entry name" value="DUF3108"/>
    <property type="match status" value="1"/>
</dbReference>
<name>A0A5P8E7T9_9BACT</name>
<dbReference type="AlphaFoldDB" id="A0A5P8E7T9"/>
<dbReference type="EMBL" id="CP033459">
    <property type="protein sequence ID" value="QFQ13014.1"/>
    <property type="molecule type" value="Genomic_DNA"/>
</dbReference>
<dbReference type="InterPro" id="IPR021457">
    <property type="entry name" value="DUF3108"/>
</dbReference>
<protein>
    <submittedName>
        <fullName evidence="2">DUF3108 domain-containing protein</fullName>
    </submittedName>
</protein>
<dbReference type="RefSeq" id="WP_111899247.1">
    <property type="nucleotide sequence ID" value="NZ_CP033459.1"/>
</dbReference>
<dbReference type="Proteomes" id="UP000249375">
    <property type="component" value="Chromosome"/>
</dbReference>
<proteinExistence type="predicted"/>